<dbReference type="Proteomes" id="UP001083770">
    <property type="component" value="Unassembled WGS sequence"/>
</dbReference>
<evidence type="ECO:0000256" key="1">
    <source>
        <dbReference type="SAM" id="MobiDB-lite"/>
    </source>
</evidence>
<gene>
    <name evidence="3" type="ORF">O4G74_05130</name>
</gene>
<dbReference type="RefSeq" id="WP_269401579.1">
    <property type="nucleotide sequence ID" value="NZ_JAPWGW010000001.1"/>
</dbReference>
<feature type="compositionally biased region" description="Acidic residues" evidence="1">
    <location>
        <begin position="114"/>
        <end position="124"/>
    </location>
</feature>
<dbReference type="EMBL" id="JAPWGW010000001">
    <property type="protein sequence ID" value="MCZ4297436.1"/>
    <property type="molecule type" value="Genomic_DNA"/>
</dbReference>
<keyword evidence="4" id="KW-1185">Reference proteome</keyword>
<comment type="caution">
    <text evidence="3">The sequence shown here is derived from an EMBL/GenBank/DDBJ whole genome shotgun (WGS) entry which is preliminary data.</text>
</comment>
<protein>
    <submittedName>
        <fullName evidence="3">Flagellar hook-length control protein FliK</fullName>
    </submittedName>
</protein>
<name>A0ABT4LSY6_9PROT</name>
<dbReference type="InterPro" id="IPR021136">
    <property type="entry name" value="Flagellar_hook_control-like_C"/>
</dbReference>
<feature type="region of interest" description="Disordered" evidence="1">
    <location>
        <begin position="244"/>
        <end position="316"/>
    </location>
</feature>
<feature type="compositionally biased region" description="Polar residues" evidence="1">
    <location>
        <begin position="271"/>
        <end position="284"/>
    </location>
</feature>
<reference evidence="3" key="1">
    <citation type="submission" date="2022-12" db="EMBL/GenBank/DDBJ databases">
        <title>Bacterial isolates from different developmental stages of Nematostella vectensis.</title>
        <authorList>
            <person name="Fraune S."/>
        </authorList>
    </citation>
    <scope>NUCLEOTIDE SEQUENCE</scope>
    <source>
        <strain evidence="3">G21632-S1</strain>
    </source>
</reference>
<feature type="compositionally biased region" description="Basic and acidic residues" evidence="1">
    <location>
        <begin position="69"/>
        <end position="83"/>
    </location>
</feature>
<keyword evidence="3" id="KW-0966">Cell projection</keyword>
<organism evidence="3 4">
    <name type="scientific">Henriciella marina</name>
    <dbReference type="NCBI Taxonomy" id="453851"/>
    <lineage>
        <taxon>Bacteria</taxon>
        <taxon>Pseudomonadati</taxon>
        <taxon>Pseudomonadota</taxon>
        <taxon>Alphaproteobacteria</taxon>
        <taxon>Hyphomonadales</taxon>
        <taxon>Hyphomonadaceae</taxon>
        <taxon>Henriciella</taxon>
    </lineage>
</organism>
<dbReference type="InterPro" id="IPR038610">
    <property type="entry name" value="FliK-like_C_sf"/>
</dbReference>
<evidence type="ECO:0000313" key="3">
    <source>
        <dbReference type="EMBL" id="MCZ4297436.1"/>
    </source>
</evidence>
<keyword evidence="3" id="KW-0282">Flagellum</keyword>
<evidence type="ECO:0000313" key="4">
    <source>
        <dbReference type="Proteomes" id="UP001083770"/>
    </source>
</evidence>
<feature type="domain" description="Flagellar hook-length control protein-like C-terminal" evidence="2">
    <location>
        <begin position="411"/>
        <end position="487"/>
    </location>
</feature>
<sequence length="533" mass="54877">MPVAIGPLGPLLAEPAQARSEASPSGRGKAFTEVLETEGRAGNHSSEEDGERRDGSAHASILSLSVHQHAGEEELTASEREGAPNENSEAPAEDKAPEVAAVTATTPAPALNEADLEAVGDLADEPAKPDMLNADPERQLGQTSENIEVQAETRAQGVPTGEAPLEAIPAKAGTEATDIARPPVSKIDGGLAEEDTSTARIEGKTSEGVAADVDTVSRGAVEGTKASDIAVEDVAALKADKADRRDNVGATEAQIKGSEAPGRPDLVMASLNPSSQATNRNSGRLNGAPASDLPARPARDGEVAKEAPRVERADTRAATDIPQLAVDRKMENASFLSGGLEISAQSTSIGDSGQQAPTLSLAAAPAAAPIAAAAPVAGAPGFGAMMTPAQATIVAAPQEIVDIVSNKLAGGDKPERIMVQLDPPELGRVSIEFKFDAQGLQQVAVRADTPEAMKQLRLLHFDLVQSLEQHGLSARDMTFSEGSANGSQNQQASEFIDYTAVADIEAETIPAPALLQARRAPITIGASGLNIKL</sequence>
<evidence type="ECO:0000259" key="2">
    <source>
        <dbReference type="Pfam" id="PF02120"/>
    </source>
</evidence>
<dbReference type="Gene3D" id="3.30.750.140">
    <property type="match status" value="1"/>
</dbReference>
<feature type="compositionally biased region" description="Low complexity" evidence="1">
    <location>
        <begin position="98"/>
        <end position="110"/>
    </location>
</feature>
<keyword evidence="3" id="KW-0969">Cilium</keyword>
<accession>A0ABT4LSY6</accession>
<dbReference type="Pfam" id="PF02120">
    <property type="entry name" value="Flg_hook"/>
    <property type="match status" value="1"/>
</dbReference>
<proteinExistence type="predicted"/>
<feature type="region of interest" description="Disordered" evidence="1">
    <location>
        <begin position="1"/>
        <end position="206"/>
    </location>
</feature>
<feature type="compositionally biased region" description="Basic and acidic residues" evidence="1">
    <location>
        <begin position="297"/>
        <end position="316"/>
    </location>
</feature>
<feature type="compositionally biased region" description="Basic and acidic residues" evidence="1">
    <location>
        <begin position="37"/>
        <end position="56"/>
    </location>
</feature>